<gene>
    <name evidence="1" type="ORF">SAMN04487950_0461</name>
</gene>
<accession>A0A1I4BBY8</accession>
<dbReference type="RefSeq" id="WP_245756825.1">
    <property type="nucleotide sequence ID" value="NZ_FOTC01000001.1"/>
</dbReference>
<protein>
    <submittedName>
        <fullName evidence="1">Nitrous oxide reductase accessory protein NosL</fullName>
    </submittedName>
</protein>
<name>A0A1I4BBY8_9EURY</name>
<reference evidence="2" key="1">
    <citation type="submission" date="2016-10" db="EMBL/GenBank/DDBJ databases">
        <authorList>
            <person name="Varghese N."/>
            <person name="Submissions S."/>
        </authorList>
    </citation>
    <scope>NUCLEOTIDE SEQUENCE [LARGE SCALE GENOMIC DNA]</scope>
    <source>
        <strain evidence="2">CGMCC 1.7738</strain>
    </source>
</reference>
<dbReference type="Pfam" id="PF05573">
    <property type="entry name" value="NosL"/>
    <property type="match status" value="1"/>
</dbReference>
<dbReference type="EMBL" id="FOTC01000001">
    <property type="protein sequence ID" value="SFK66285.1"/>
    <property type="molecule type" value="Genomic_DNA"/>
</dbReference>
<sequence>MGAAVSLTSVAGCLGDGGNGDTDTPAAITLPDDATCDVCGMVISQHPGPTAEIFYIDNSPEGHDNPARFDSTWEAYQYDFEHANQGWEHSAFYVTDYSSVEYSLPEERGSTFISTHPEKEAFALVEDVTYVVGSRVQGAMGSDLIGFTEKSDAESFQSEHGGELITHGDVSPEVIAGLGKR</sequence>
<evidence type="ECO:0000313" key="1">
    <source>
        <dbReference type="EMBL" id="SFK66285.1"/>
    </source>
</evidence>
<dbReference type="Proteomes" id="UP000199607">
    <property type="component" value="Unassembled WGS sequence"/>
</dbReference>
<keyword evidence="2" id="KW-1185">Reference proteome</keyword>
<dbReference type="PANTHER" id="PTHR41247:SF1">
    <property type="entry name" value="HTH-TYPE TRANSCRIPTIONAL REPRESSOR YCNK"/>
    <property type="match status" value="1"/>
</dbReference>
<evidence type="ECO:0000313" key="2">
    <source>
        <dbReference type="Proteomes" id="UP000199607"/>
    </source>
</evidence>
<dbReference type="STRING" id="553466.SAMN04487950_0461"/>
<organism evidence="1 2">
    <name type="scientific">Halogranum rubrum</name>
    <dbReference type="NCBI Taxonomy" id="553466"/>
    <lineage>
        <taxon>Archaea</taxon>
        <taxon>Methanobacteriati</taxon>
        <taxon>Methanobacteriota</taxon>
        <taxon>Stenosarchaea group</taxon>
        <taxon>Halobacteria</taxon>
        <taxon>Halobacteriales</taxon>
        <taxon>Haloferacaceae</taxon>
    </lineage>
</organism>
<dbReference type="PANTHER" id="PTHR41247">
    <property type="entry name" value="HTH-TYPE TRANSCRIPTIONAL REPRESSOR YCNK"/>
    <property type="match status" value="1"/>
</dbReference>
<proteinExistence type="predicted"/>
<dbReference type="InterPro" id="IPR008719">
    <property type="entry name" value="N2O_reductase_NosL"/>
</dbReference>
<dbReference type="Gene3D" id="3.30.70.2050">
    <property type="match status" value="1"/>
</dbReference>
<dbReference type="SUPFAM" id="SSF160387">
    <property type="entry name" value="NosL/MerB-like"/>
    <property type="match status" value="1"/>
</dbReference>
<dbReference type="AlphaFoldDB" id="A0A1I4BBY8"/>